<keyword evidence="1 4" id="KW-0328">Glycosyltransferase</keyword>
<dbReference type="GO" id="GO:0035861">
    <property type="term" value="C:site of double-strand break"/>
    <property type="evidence" value="ECO:0007669"/>
    <property type="project" value="TreeGrafter"/>
</dbReference>
<dbReference type="EMBL" id="VSRR010032873">
    <property type="protein sequence ID" value="MPC71436.1"/>
    <property type="molecule type" value="Genomic_DNA"/>
</dbReference>
<gene>
    <name evidence="6" type="primary">PARP3_2</name>
    <name evidence="6" type="ORF">E2C01_065713</name>
</gene>
<dbReference type="EC" id="2.4.2.-" evidence="4"/>
<evidence type="ECO:0000256" key="4">
    <source>
        <dbReference type="RuleBase" id="RU362114"/>
    </source>
</evidence>
<name>A0A5B7HNA9_PORTR</name>
<keyword evidence="2 4" id="KW-0808">Transferase</keyword>
<dbReference type="GO" id="GO:0006302">
    <property type="term" value="P:double-strand break repair"/>
    <property type="evidence" value="ECO:0007669"/>
    <property type="project" value="TreeGrafter"/>
</dbReference>
<organism evidence="6 7">
    <name type="scientific">Portunus trituberculatus</name>
    <name type="common">Swimming crab</name>
    <name type="synonym">Neptunus trituberculatus</name>
    <dbReference type="NCBI Taxonomy" id="210409"/>
    <lineage>
        <taxon>Eukaryota</taxon>
        <taxon>Metazoa</taxon>
        <taxon>Ecdysozoa</taxon>
        <taxon>Arthropoda</taxon>
        <taxon>Crustacea</taxon>
        <taxon>Multicrustacea</taxon>
        <taxon>Malacostraca</taxon>
        <taxon>Eumalacostraca</taxon>
        <taxon>Eucarida</taxon>
        <taxon>Decapoda</taxon>
        <taxon>Pleocyemata</taxon>
        <taxon>Brachyura</taxon>
        <taxon>Eubrachyura</taxon>
        <taxon>Portunoidea</taxon>
        <taxon>Portunidae</taxon>
        <taxon>Portuninae</taxon>
        <taxon>Portunus</taxon>
    </lineage>
</organism>
<protein>
    <recommendedName>
        <fullName evidence="4">Poly [ADP-ribose] polymerase</fullName>
        <shortName evidence="4">PARP</shortName>
        <ecNumber evidence="4">2.4.2.-</ecNumber>
    </recommendedName>
</protein>
<evidence type="ECO:0000313" key="7">
    <source>
        <dbReference type="Proteomes" id="UP000324222"/>
    </source>
</evidence>
<reference evidence="6 7" key="1">
    <citation type="submission" date="2019-05" db="EMBL/GenBank/DDBJ databases">
        <title>Another draft genome of Portunus trituberculatus and its Hox gene families provides insights of decapod evolution.</title>
        <authorList>
            <person name="Jeong J.-H."/>
            <person name="Song I."/>
            <person name="Kim S."/>
            <person name="Choi T."/>
            <person name="Kim D."/>
            <person name="Ryu S."/>
            <person name="Kim W."/>
        </authorList>
    </citation>
    <scope>NUCLEOTIDE SEQUENCE [LARGE SCALE GENOMIC DNA]</scope>
    <source>
        <tissue evidence="6">Muscle</tissue>
    </source>
</reference>
<proteinExistence type="predicted"/>
<evidence type="ECO:0000259" key="5">
    <source>
        <dbReference type="PROSITE" id="PS51059"/>
    </source>
</evidence>
<evidence type="ECO:0000256" key="1">
    <source>
        <dbReference type="ARBA" id="ARBA00022676"/>
    </source>
</evidence>
<dbReference type="PANTHER" id="PTHR10459:SF66">
    <property type="entry name" value="PROTEIN MONO-ADP-RIBOSYLTRANSFERASE PARP3"/>
    <property type="match status" value="1"/>
</dbReference>
<feature type="domain" description="PARP catalytic" evidence="5">
    <location>
        <begin position="25"/>
        <end position="144"/>
    </location>
</feature>
<keyword evidence="7" id="KW-1185">Reference proteome</keyword>
<keyword evidence="3 4" id="KW-0520">NAD</keyword>
<dbReference type="PROSITE" id="PS51059">
    <property type="entry name" value="PARP_CATALYTIC"/>
    <property type="match status" value="1"/>
</dbReference>
<evidence type="ECO:0000256" key="3">
    <source>
        <dbReference type="ARBA" id="ARBA00023027"/>
    </source>
</evidence>
<evidence type="ECO:0000256" key="2">
    <source>
        <dbReference type="ARBA" id="ARBA00022679"/>
    </source>
</evidence>
<dbReference type="GO" id="GO:0005730">
    <property type="term" value="C:nucleolus"/>
    <property type="evidence" value="ECO:0007669"/>
    <property type="project" value="TreeGrafter"/>
</dbReference>
<dbReference type="PANTHER" id="PTHR10459">
    <property type="entry name" value="DNA LIGASE"/>
    <property type="match status" value="1"/>
</dbReference>
<dbReference type="GO" id="GO:0003950">
    <property type="term" value="F:NAD+ poly-ADP-ribosyltransferase activity"/>
    <property type="evidence" value="ECO:0007669"/>
    <property type="project" value="UniProtKB-UniRule"/>
</dbReference>
<evidence type="ECO:0000313" key="6">
    <source>
        <dbReference type="EMBL" id="MPC71436.1"/>
    </source>
</evidence>
<comment type="caution">
    <text evidence="6">The sequence shown here is derived from an EMBL/GenBank/DDBJ whole genome shotgun (WGS) entry which is preliminary data.</text>
</comment>
<dbReference type="Pfam" id="PF00644">
    <property type="entry name" value="PARP"/>
    <property type="match status" value="1"/>
</dbReference>
<accession>A0A5B7HNA9</accession>
<dbReference type="InterPro" id="IPR012317">
    <property type="entry name" value="Poly(ADP-ribose)pol_cat_dom"/>
</dbReference>
<dbReference type="InterPro" id="IPR050800">
    <property type="entry name" value="ARTD/PARP"/>
</dbReference>
<dbReference type="SUPFAM" id="SSF56399">
    <property type="entry name" value="ADP-ribosylation"/>
    <property type="match status" value="1"/>
</dbReference>
<dbReference type="GO" id="GO:1990404">
    <property type="term" value="F:NAD+-protein mono-ADP-ribosyltransferase activity"/>
    <property type="evidence" value="ECO:0007669"/>
    <property type="project" value="TreeGrafter"/>
</dbReference>
<dbReference type="AlphaFoldDB" id="A0A5B7HNA9"/>
<dbReference type="GO" id="GO:0070212">
    <property type="term" value="P:protein poly-ADP-ribosylation"/>
    <property type="evidence" value="ECO:0007669"/>
    <property type="project" value="TreeGrafter"/>
</dbReference>
<sequence>MIGKRCRCTWLCPLVHGAQVEKDIHPLLEKYQMLDCALELLSKNSAEFKLLDQYSKACKNTRKGPLLDIWRIDRKDESVRFQKHEDIKHRKLLWHGTNVAVVAAILKAGLRIMPHSGGLVGKGIYFASEHAKSSWYGKFIVNNF</sequence>
<dbReference type="Proteomes" id="UP000324222">
    <property type="component" value="Unassembled WGS sequence"/>
</dbReference>
<dbReference type="OrthoDB" id="429950at2759"/>
<dbReference type="Gene3D" id="3.90.228.10">
    <property type="match status" value="1"/>
</dbReference>